<evidence type="ECO:0000256" key="1">
    <source>
        <dbReference type="SAM" id="MobiDB-lite"/>
    </source>
</evidence>
<keyword evidence="4" id="KW-1185">Reference proteome</keyword>
<proteinExistence type="predicted"/>
<reference evidence="4" key="1">
    <citation type="submission" date="2013-01" db="EMBL/GenBank/DDBJ databases">
        <title>Draft Genome Sequence of a Mulberry Tree, Morus notabilis C.K. Schneid.</title>
        <authorList>
            <person name="He N."/>
            <person name="Zhao S."/>
        </authorList>
    </citation>
    <scope>NUCLEOTIDE SEQUENCE</scope>
</reference>
<name>W9SSU9_9ROSA</name>
<evidence type="ECO:0000313" key="4">
    <source>
        <dbReference type="Proteomes" id="UP000030645"/>
    </source>
</evidence>
<evidence type="ECO:0000256" key="2">
    <source>
        <dbReference type="SAM" id="SignalP"/>
    </source>
</evidence>
<dbReference type="KEGG" id="mnt:21392610"/>
<feature type="chain" id="PRO_5004930442" evidence="2">
    <location>
        <begin position="23"/>
        <end position="136"/>
    </location>
</feature>
<dbReference type="AlphaFoldDB" id="W9SSU9"/>
<dbReference type="Proteomes" id="UP000030645">
    <property type="component" value="Unassembled WGS sequence"/>
</dbReference>
<feature type="region of interest" description="Disordered" evidence="1">
    <location>
        <begin position="115"/>
        <end position="136"/>
    </location>
</feature>
<evidence type="ECO:0000313" key="3">
    <source>
        <dbReference type="EMBL" id="EXC24982.1"/>
    </source>
</evidence>
<organism evidence="3 4">
    <name type="scientific">Morus notabilis</name>
    <dbReference type="NCBI Taxonomy" id="981085"/>
    <lineage>
        <taxon>Eukaryota</taxon>
        <taxon>Viridiplantae</taxon>
        <taxon>Streptophyta</taxon>
        <taxon>Embryophyta</taxon>
        <taxon>Tracheophyta</taxon>
        <taxon>Spermatophyta</taxon>
        <taxon>Magnoliopsida</taxon>
        <taxon>eudicotyledons</taxon>
        <taxon>Gunneridae</taxon>
        <taxon>Pentapetalae</taxon>
        <taxon>rosids</taxon>
        <taxon>fabids</taxon>
        <taxon>Rosales</taxon>
        <taxon>Moraceae</taxon>
        <taxon>Moreae</taxon>
        <taxon>Morus</taxon>
    </lineage>
</organism>
<accession>W9SSU9</accession>
<protein>
    <submittedName>
        <fullName evidence="3">Uncharacterized protein</fullName>
    </submittedName>
</protein>
<keyword evidence="2" id="KW-0732">Signal</keyword>
<dbReference type="EMBL" id="KE346039">
    <property type="protein sequence ID" value="EXC24982.1"/>
    <property type="molecule type" value="Genomic_DNA"/>
</dbReference>
<sequence length="136" mass="15046">MKISVALFVAIFVLFVSLQAKAKSDLTTTKPDQAVDQLRSDPNNNHGQKLFIVASREAKAKRLATTKPDQVLDQLRYDHDPNNVGAITEIGKNGIHANEANYGKIRDDGTVLLKSGHRKPENYLSPPERAQRMGNP</sequence>
<gene>
    <name evidence="3" type="ORF">L484_009271</name>
</gene>
<feature type="signal peptide" evidence="2">
    <location>
        <begin position="1"/>
        <end position="22"/>
    </location>
</feature>